<sequence>MSLYAPSPIEDSSESDFVWDISSNYSEWFTDDSNGIENNSPNIGQNHHNNSTVRDVNGTNNVVLQRITKTVSVNSNQGREEDETIVPKSNFDSSQHFTMSNATNTTDFVGQLIVPLSKHKLKQHFCVFCKTLQTKISRHFFLKHKSEHRVKMAMKLSKKSRERLKIICDLRKEGDFLHNTSKDDNTGTLIVSRRQQKYANHNADDYVCCAKCKGFYSKFAARHHIRNCLKPKNSRKNFIEGRKLTQFVHPIASNEMKSKVFPVLRNDKITQAVRYDELIITYGNGLLEKRGESNYHDPIRANLRLLGRFKLELMRLEPAISALKNIFTPSLIDKAIEAFCKTAKWDYSKQSFLTPAVASNLSKLIKKCAQLQRREFFTNQKEDMVSLLDEFAVLWAEKTSMFINKVFPKYLKNQKDIVRFDFSRKKSSHEDADSNLYSTKINGSGYKTNKHFEISFQNQLSTTAQEQTSESSSDTSESFSDSSSYTSEYSIEKYENDTRHKKTCSKSPFGKERSFRLTERNNIELGDSLSIQSKGQETALSKNQDNFIKEQRSSKAGSDKENMPNSVNFENLIVPVSQNKSKQHFCLFCKTLQCKISRHLFLKHKCEKLVKIAMKLPKHSMERLKIIDQLRKEGDFLHNTSKEENTGTLIVSRRQQRYAKRNAGDYICCANCKGFYTKSTGGDHLRKCLNKKSYKSNNRAGRMSTRGSDNANVSNKENVNIEEARTSISSFRKIKRTRWTDEEKRAIKLIFGDVLTMEKLPSLKECSEAIHSNKALRKRTAPQIKTWIDNQRRKK</sequence>
<dbReference type="VEuPathDB" id="VectorBase:MDOA016690"/>
<gene>
    <name evidence="2" type="primary">105262278</name>
    <name evidence="4" type="synonym">LOC105262278</name>
</gene>
<evidence type="ECO:0000313" key="3">
    <source>
        <dbReference type="Proteomes" id="UP001652621"/>
    </source>
</evidence>
<evidence type="ECO:0000313" key="4">
    <source>
        <dbReference type="RefSeq" id="XP_019894659.1"/>
    </source>
</evidence>
<reference evidence="4" key="2">
    <citation type="submission" date="2025-04" db="UniProtKB">
        <authorList>
            <consortium name="RefSeq"/>
        </authorList>
    </citation>
    <scope>IDENTIFICATION</scope>
    <source>
        <strain evidence="4">Aabys</strain>
    </source>
</reference>
<keyword evidence="3" id="KW-1185">Reference proteome</keyword>
<evidence type="ECO:0000256" key="1">
    <source>
        <dbReference type="SAM" id="MobiDB-lite"/>
    </source>
</evidence>
<feature type="compositionally biased region" description="Polar residues" evidence="1">
    <location>
        <begin position="529"/>
        <end position="546"/>
    </location>
</feature>
<feature type="region of interest" description="Disordered" evidence="1">
    <location>
        <begin position="459"/>
        <end position="484"/>
    </location>
</feature>
<dbReference type="EnsemblMetazoa" id="MDOA016690-RA">
    <property type="protein sequence ID" value="MDOA016690-PA"/>
    <property type="gene ID" value="MDOA016690"/>
</dbReference>
<name>A0A1I8NKM7_MUSDO</name>
<feature type="region of interest" description="Disordered" evidence="1">
    <location>
        <begin position="527"/>
        <end position="564"/>
    </location>
</feature>
<dbReference type="Proteomes" id="UP001652621">
    <property type="component" value="Unplaced"/>
</dbReference>
<evidence type="ECO:0000313" key="2">
    <source>
        <dbReference type="EnsemblMetazoa" id="MDOA016690-PA"/>
    </source>
</evidence>
<dbReference type="STRING" id="7370.A0A1I8NKM7"/>
<dbReference type="VEuPathDB" id="VectorBase:MDOMA2_010844"/>
<accession>A0A1I8NKM7</accession>
<proteinExistence type="predicted"/>
<organism evidence="2">
    <name type="scientific">Musca domestica</name>
    <name type="common">House fly</name>
    <dbReference type="NCBI Taxonomy" id="7370"/>
    <lineage>
        <taxon>Eukaryota</taxon>
        <taxon>Metazoa</taxon>
        <taxon>Ecdysozoa</taxon>
        <taxon>Arthropoda</taxon>
        <taxon>Hexapoda</taxon>
        <taxon>Insecta</taxon>
        <taxon>Pterygota</taxon>
        <taxon>Neoptera</taxon>
        <taxon>Endopterygota</taxon>
        <taxon>Diptera</taxon>
        <taxon>Brachycera</taxon>
        <taxon>Muscomorpha</taxon>
        <taxon>Muscoidea</taxon>
        <taxon>Muscidae</taxon>
        <taxon>Musca</taxon>
    </lineage>
</organism>
<dbReference type="GeneID" id="105262278"/>
<dbReference type="PANTHER" id="PTHR33480:SF1">
    <property type="entry name" value="TYR RECOMBINASE DOMAIN-CONTAINING PROTEIN"/>
    <property type="match status" value="1"/>
</dbReference>
<dbReference type="RefSeq" id="XP_019894659.1">
    <property type="nucleotide sequence ID" value="XM_020039100.1"/>
</dbReference>
<dbReference type="PANTHER" id="PTHR33480">
    <property type="entry name" value="SET DOMAIN-CONTAINING PROTEIN-RELATED"/>
    <property type="match status" value="1"/>
</dbReference>
<protein>
    <submittedName>
        <fullName evidence="4">Uncharacterized protein LOC105262278</fullName>
    </submittedName>
</protein>
<feature type="compositionally biased region" description="Basic and acidic residues" evidence="1">
    <location>
        <begin position="547"/>
        <end position="562"/>
    </location>
</feature>
<dbReference type="KEGG" id="mde:105262278"/>
<reference evidence="2" key="1">
    <citation type="submission" date="2020-05" db="UniProtKB">
        <authorList>
            <consortium name="EnsemblMetazoa"/>
        </authorList>
    </citation>
    <scope>IDENTIFICATION</scope>
    <source>
        <strain evidence="2">Aabys</strain>
    </source>
</reference>
<dbReference type="OrthoDB" id="10066781at2759"/>
<dbReference type="AlphaFoldDB" id="A0A1I8NKM7"/>
<feature type="compositionally biased region" description="Low complexity" evidence="1">
    <location>
        <begin position="461"/>
        <end position="484"/>
    </location>
</feature>